<dbReference type="GeneID" id="74944460"/>
<organism evidence="5 6">
    <name type="scientific">Salinirubellus salinus</name>
    <dbReference type="NCBI Taxonomy" id="1364945"/>
    <lineage>
        <taxon>Archaea</taxon>
        <taxon>Methanobacteriati</taxon>
        <taxon>Methanobacteriota</taxon>
        <taxon>Stenosarchaea group</taxon>
        <taxon>Halobacteria</taxon>
        <taxon>Halobacteriales</taxon>
        <taxon>Natronomonadaceae</taxon>
        <taxon>Salinirubellus</taxon>
    </lineage>
</organism>
<dbReference type="PANTHER" id="PTHR34236">
    <property type="entry name" value="DIMETHYL SULFOXIDE REDUCTASE TRANSCRIPTIONAL ACTIVATOR"/>
    <property type="match status" value="1"/>
</dbReference>
<dbReference type="KEGG" id="ssai:N0B31_18520"/>
<feature type="domain" description="HTH bat-type" evidence="3">
    <location>
        <begin position="161"/>
        <end position="212"/>
    </location>
</feature>
<dbReference type="AlphaFoldDB" id="A0A9E7R3Q7"/>
<accession>A0A9E7R3Q7</accession>
<reference evidence="5" key="1">
    <citation type="submission" date="2022-09" db="EMBL/GenBank/DDBJ databases">
        <title>Diverse halophilic archaea isolated from saline environments.</title>
        <authorList>
            <person name="Cui H.-L."/>
        </authorList>
    </citation>
    <scope>NUCLEOTIDE SEQUENCE</scope>
    <source>
        <strain evidence="5">ZS-35-S2</strain>
    </source>
</reference>
<evidence type="ECO:0000313" key="6">
    <source>
        <dbReference type="Proteomes" id="UP001057580"/>
    </source>
</evidence>
<gene>
    <name evidence="5" type="ORF">N0B31_18520</name>
</gene>
<keyword evidence="6" id="KW-1185">Reference proteome</keyword>
<dbReference type="Proteomes" id="UP001057580">
    <property type="component" value="Chromosome"/>
</dbReference>
<evidence type="ECO:0000259" key="4">
    <source>
        <dbReference type="Pfam" id="PF15915"/>
    </source>
</evidence>
<dbReference type="RefSeq" id="WP_260593094.1">
    <property type="nucleotide sequence ID" value="NZ_CP104003.1"/>
</dbReference>
<dbReference type="Pfam" id="PF04967">
    <property type="entry name" value="HTH_10"/>
    <property type="match status" value="1"/>
</dbReference>
<keyword evidence="2" id="KW-0804">Transcription</keyword>
<dbReference type="Pfam" id="PF15915">
    <property type="entry name" value="BAT"/>
    <property type="match status" value="1"/>
</dbReference>
<protein>
    <submittedName>
        <fullName evidence="5">Helix-turn-helix domain-containing protein</fullName>
    </submittedName>
</protein>
<dbReference type="InterPro" id="IPR031803">
    <property type="entry name" value="BAT_GAF/HTH-assoc"/>
</dbReference>
<proteinExistence type="predicted"/>
<sequence length="220" mass="24457">MTAIAELSFPTEAYPLGEAVRVPEGTRVELERLVPTGEGVLPYLWVWSETPDRFVAHLRAQPAVDDVAVVYRDAGDVLIRAGWQLAPGTLLHFLAGEDVALVSATGTADGWVVELRSERDVLRRIERFCRERAIEMTLRRVYEATALEALEREPSGTPEGLTRLQHETLVRALEAGYFEEPREVTLEELAADLGVSSRAVSRRLRRGVANVLRGSLIGER</sequence>
<evidence type="ECO:0000313" key="5">
    <source>
        <dbReference type="EMBL" id="UWM54100.1"/>
    </source>
</evidence>
<evidence type="ECO:0000259" key="3">
    <source>
        <dbReference type="Pfam" id="PF04967"/>
    </source>
</evidence>
<dbReference type="InterPro" id="IPR007050">
    <property type="entry name" value="HTH_bacterioopsin"/>
</dbReference>
<name>A0A9E7R3Q7_9EURY</name>
<evidence type="ECO:0000256" key="2">
    <source>
        <dbReference type="ARBA" id="ARBA00023163"/>
    </source>
</evidence>
<dbReference type="PANTHER" id="PTHR34236:SF1">
    <property type="entry name" value="DIMETHYL SULFOXIDE REDUCTASE TRANSCRIPTIONAL ACTIVATOR"/>
    <property type="match status" value="1"/>
</dbReference>
<feature type="domain" description="Bacterioopsin transcriptional activator GAF and HTH associated" evidence="4">
    <location>
        <begin position="20"/>
        <end position="142"/>
    </location>
</feature>
<evidence type="ECO:0000256" key="1">
    <source>
        <dbReference type="ARBA" id="ARBA00023015"/>
    </source>
</evidence>
<keyword evidence="1" id="KW-0805">Transcription regulation</keyword>
<dbReference type="EMBL" id="CP104003">
    <property type="protein sequence ID" value="UWM54100.1"/>
    <property type="molecule type" value="Genomic_DNA"/>
</dbReference>